<keyword evidence="1" id="KW-1133">Transmembrane helix</keyword>
<keyword evidence="1" id="KW-0812">Transmembrane</keyword>
<dbReference type="Proteomes" id="UP000657574">
    <property type="component" value="Unassembled WGS sequence"/>
</dbReference>
<dbReference type="Pfam" id="PF08592">
    <property type="entry name" value="Anthrone_oxy"/>
    <property type="match status" value="1"/>
</dbReference>
<accession>A0A917NT78</accession>
<feature type="transmembrane region" description="Helical" evidence="1">
    <location>
        <begin position="105"/>
        <end position="125"/>
    </location>
</feature>
<feature type="transmembrane region" description="Helical" evidence="1">
    <location>
        <begin position="24"/>
        <end position="49"/>
    </location>
</feature>
<evidence type="ECO:0000313" key="3">
    <source>
        <dbReference type="Proteomes" id="UP000657574"/>
    </source>
</evidence>
<evidence type="ECO:0000256" key="1">
    <source>
        <dbReference type="SAM" id="Phobius"/>
    </source>
</evidence>
<sequence length="177" mass="18360">MTVVGAGRGPVEAGVSVDMIEGPYFVLILLGALGTGLVAGVFCGFSTFVMRGLAALPPAQGVAAMNAINVAAVTPAFMLVFAGSAVLCAMIAVVTFVLWPDEGKAELLLGSALYLFGSFGLTMVANVPRNDTLAQLEPGTAEASAYWPTYVREWTMWNHVRTLASAAAALVYVLALT</sequence>
<protein>
    <submittedName>
        <fullName evidence="2">Membrane protein</fullName>
    </submittedName>
</protein>
<dbReference type="EMBL" id="BMQA01000012">
    <property type="protein sequence ID" value="GGJ26231.1"/>
    <property type="molecule type" value="Genomic_DNA"/>
</dbReference>
<name>A0A917NT78_9ACTN</name>
<feature type="transmembrane region" description="Helical" evidence="1">
    <location>
        <begin position="70"/>
        <end position="99"/>
    </location>
</feature>
<gene>
    <name evidence="2" type="ORF">GCM10010121_041710</name>
</gene>
<reference evidence="2" key="2">
    <citation type="submission" date="2020-09" db="EMBL/GenBank/DDBJ databases">
        <authorList>
            <person name="Sun Q."/>
            <person name="Ohkuma M."/>
        </authorList>
    </citation>
    <scope>NUCLEOTIDE SEQUENCE</scope>
    <source>
        <strain evidence="2">JCM 3086</strain>
    </source>
</reference>
<proteinExistence type="predicted"/>
<dbReference type="AlphaFoldDB" id="A0A917NT78"/>
<dbReference type="InterPro" id="IPR013901">
    <property type="entry name" value="Anthrone_oxy"/>
</dbReference>
<keyword evidence="3" id="KW-1185">Reference proteome</keyword>
<keyword evidence="1" id="KW-0472">Membrane</keyword>
<organism evidence="2 3">
    <name type="scientific">Streptomyces brasiliensis</name>
    <dbReference type="NCBI Taxonomy" id="1954"/>
    <lineage>
        <taxon>Bacteria</taxon>
        <taxon>Bacillati</taxon>
        <taxon>Actinomycetota</taxon>
        <taxon>Actinomycetes</taxon>
        <taxon>Kitasatosporales</taxon>
        <taxon>Streptomycetaceae</taxon>
        <taxon>Streptomyces</taxon>
    </lineage>
</organism>
<comment type="caution">
    <text evidence="2">The sequence shown here is derived from an EMBL/GenBank/DDBJ whole genome shotgun (WGS) entry which is preliminary data.</text>
</comment>
<reference evidence="2" key="1">
    <citation type="journal article" date="2014" name="Int. J. Syst. Evol. Microbiol.">
        <title>Complete genome sequence of Corynebacterium casei LMG S-19264T (=DSM 44701T), isolated from a smear-ripened cheese.</title>
        <authorList>
            <consortium name="US DOE Joint Genome Institute (JGI-PGF)"/>
            <person name="Walter F."/>
            <person name="Albersmeier A."/>
            <person name="Kalinowski J."/>
            <person name="Ruckert C."/>
        </authorList>
    </citation>
    <scope>NUCLEOTIDE SEQUENCE</scope>
    <source>
        <strain evidence="2">JCM 3086</strain>
    </source>
</reference>
<evidence type="ECO:0000313" key="2">
    <source>
        <dbReference type="EMBL" id="GGJ26231.1"/>
    </source>
</evidence>